<sequence>MLSQDKLARINHLAKKAKEVGLTDGEKQEQQLLRQEYLKVFRGQMSDQLHTIKVVDDKGNDVTPKKLRESKLRRKGLH</sequence>
<dbReference type="RefSeq" id="WP_204203707.1">
    <property type="nucleotide sequence ID" value="NZ_JAFELM010000031.1"/>
</dbReference>
<comment type="subcellular location">
    <subcellularLocation>
        <location evidence="2">Cytoplasm</location>
    </subcellularLocation>
</comment>
<evidence type="ECO:0000313" key="4">
    <source>
        <dbReference type="EMBL" id="MBM6618346.1"/>
    </source>
</evidence>
<dbReference type="PANTHER" id="PTHR37300:SF2">
    <property type="entry name" value="UPF0291 PROTEIN BC_1827"/>
    <property type="match status" value="1"/>
</dbReference>
<evidence type="ECO:0000313" key="5">
    <source>
        <dbReference type="Proteomes" id="UP001518925"/>
    </source>
</evidence>
<dbReference type="Pfam" id="PF05979">
    <property type="entry name" value="DUF896"/>
    <property type="match status" value="1"/>
</dbReference>
<dbReference type="PANTHER" id="PTHR37300">
    <property type="entry name" value="UPF0291 PROTEIN CBO2609/CLC_2481"/>
    <property type="match status" value="1"/>
</dbReference>
<keyword evidence="1 2" id="KW-0963">Cytoplasm</keyword>
<accession>A0ABS2DIY2</accession>
<gene>
    <name evidence="4" type="ORF">JR050_11825</name>
</gene>
<dbReference type="SUPFAM" id="SSF158221">
    <property type="entry name" value="YnzC-like"/>
    <property type="match status" value="1"/>
</dbReference>
<organism evidence="4 5">
    <name type="scientific">Bacillus suaedaesalsae</name>
    <dbReference type="NCBI Taxonomy" id="2810349"/>
    <lineage>
        <taxon>Bacteria</taxon>
        <taxon>Bacillati</taxon>
        <taxon>Bacillota</taxon>
        <taxon>Bacilli</taxon>
        <taxon>Bacillales</taxon>
        <taxon>Bacillaceae</taxon>
        <taxon>Bacillus</taxon>
    </lineage>
</organism>
<reference evidence="4 5" key="1">
    <citation type="submission" date="2021-02" db="EMBL/GenBank/DDBJ databases">
        <title>Bacillus sp. RD4P76, an endophyte from a halophyte.</title>
        <authorList>
            <person name="Sun J.-Q."/>
        </authorList>
    </citation>
    <scope>NUCLEOTIDE SEQUENCE [LARGE SCALE GENOMIC DNA]</scope>
    <source>
        <strain evidence="4 5">RD4P76</strain>
    </source>
</reference>
<dbReference type="EMBL" id="JAFELM010000031">
    <property type="protein sequence ID" value="MBM6618346.1"/>
    <property type="molecule type" value="Genomic_DNA"/>
</dbReference>
<evidence type="ECO:0000256" key="3">
    <source>
        <dbReference type="SAM" id="MobiDB-lite"/>
    </source>
</evidence>
<dbReference type="Gene3D" id="1.10.287.540">
    <property type="entry name" value="Helix hairpin bin"/>
    <property type="match status" value="1"/>
</dbReference>
<keyword evidence="5" id="KW-1185">Reference proteome</keyword>
<dbReference type="HAMAP" id="MF_01103">
    <property type="entry name" value="UPF0291"/>
    <property type="match status" value="1"/>
</dbReference>
<feature type="compositionally biased region" description="Basic and acidic residues" evidence="3">
    <location>
        <begin position="59"/>
        <end position="70"/>
    </location>
</feature>
<protein>
    <recommendedName>
        <fullName evidence="2">UPF0291 protein JR050_11825</fullName>
    </recommendedName>
</protein>
<dbReference type="Proteomes" id="UP001518925">
    <property type="component" value="Unassembled WGS sequence"/>
</dbReference>
<comment type="similarity">
    <text evidence="2">Belongs to the UPF0291 family.</text>
</comment>
<proteinExistence type="inferred from homology"/>
<evidence type="ECO:0000256" key="2">
    <source>
        <dbReference type="HAMAP-Rule" id="MF_01103"/>
    </source>
</evidence>
<evidence type="ECO:0000256" key="1">
    <source>
        <dbReference type="ARBA" id="ARBA00022490"/>
    </source>
</evidence>
<dbReference type="InterPro" id="IPR009242">
    <property type="entry name" value="DUF896"/>
</dbReference>
<feature type="region of interest" description="Disordered" evidence="3">
    <location>
        <begin position="59"/>
        <end position="78"/>
    </location>
</feature>
<name>A0ABS2DIY2_9BACI</name>
<comment type="caution">
    <text evidence="4">The sequence shown here is derived from an EMBL/GenBank/DDBJ whole genome shotgun (WGS) entry which is preliminary data.</text>
</comment>